<dbReference type="Proteomes" id="UP000605986">
    <property type="component" value="Unassembled WGS sequence"/>
</dbReference>
<dbReference type="OrthoDB" id="3758478at2759"/>
<evidence type="ECO:0000313" key="2">
    <source>
        <dbReference type="Proteomes" id="UP000605986"/>
    </source>
</evidence>
<organism evidence="1 2">
    <name type="scientific">Fusarium austroafricanum</name>
    <dbReference type="NCBI Taxonomy" id="2364996"/>
    <lineage>
        <taxon>Eukaryota</taxon>
        <taxon>Fungi</taxon>
        <taxon>Dikarya</taxon>
        <taxon>Ascomycota</taxon>
        <taxon>Pezizomycotina</taxon>
        <taxon>Sordariomycetes</taxon>
        <taxon>Hypocreomycetidae</taxon>
        <taxon>Hypocreales</taxon>
        <taxon>Nectriaceae</taxon>
        <taxon>Fusarium</taxon>
        <taxon>Fusarium concolor species complex</taxon>
    </lineage>
</organism>
<dbReference type="AlphaFoldDB" id="A0A8H4NXB4"/>
<reference evidence="1" key="1">
    <citation type="submission" date="2020-01" db="EMBL/GenBank/DDBJ databases">
        <title>Identification and distribution of gene clusters putatively required for synthesis of sphingolipid metabolism inhibitors in phylogenetically diverse species of the filamentous fungus Fusarium.</title>
        <authorList>
            <person name="Kim H.-S."/>
            <person name="Busman M."/>
            <person name="Brown D.W."/>
            <person name="Divon H."/>
            <person name="Uhlig S."/>
            <person name="Proctor R.H."/>
        </authorList>
    </citation>
    <scope>NUCLEOTIDE SEQUENCE</scope>
    <source>
        <strain evidence="1">NRRL 53441</strain>
    </source>
</reference>
<gene>
    <name evidence="1" type="ORF">F53441_8482</name>
</gene>
<accession>A0A8H4NXB4</accession>
<comment type="caution">
    <text evidence="1">The sequence shown here is derived from an EMBL/GenBank/DDBJ whole genome shotgun (WGS) entry which is preliminary data.</text>
</comment>
<protein>
    <submittedName>
        <fullName evidence="1">Uncharacterized protein</fullName>
    </submittedName>
</protein>
<sequence length="176" mass="19514">MSTNEASQDLRKHIEATVDSFLSAYEDRRKANDPSVINRVVTPDCTRQLLPASLCKALGAPEEFHMPNDLYEKLFSDDLSLGGMDNLVNKHLSIDVEDRRAAVTSQGDMIYHHGEVVPLEFSWTFYLNEDDTKISKVIEFADAIGVMKMAAIAKERGATARQAQDVDFNGTGYVGA</sequence>
<evidence type="ECO:0000313" key="1">
    <source>
        <dbReference type="EMBL" id="KAF4448051.1"/>
    </source>
</evidence>
<keyword evidence="2" id="KW-1185">Reference proteome</keyword>
<name>A0A8H4NXB4_9HYPO</name>
<proteinExistence type="predicted"/>
<dbReference type="EMBL" id="JAADJG010000361">
    <property type="protein sequence ID" value="KAF4448051.1"/>
    <property type="molecule type" value="Genomic_DNA"/>
</dbReference>